<dbReference type="RefSeq" id="WP_149779626.1">
    <property type="nucleotide sequence ID" value="NZ_FRCB01000005.1"/>
</dbReference>
<name>A0A1M7GIH9_9RHOB</name>
<dbReference type="InterPro" id="IPR022050">
    <property type="entry name" value="T_hemolysin"/>
</dbReference>
<evidence type="ECO:0000313" key="2">
    <source>
        <dbReference type="Proteomes" id="UP000322545"/>
    </source>
</evidence>
<keyword evidence="2" id="KW-1185">Reference proteome</keyword>
<dbReference type="Proteomes" id="UP000322545">
    <property type="component" value="Unassembled WGS sequence"/>
</dbReference>
<sequence>MQTTIAEDGDPATQPLFDAAVLHIIRSYKQAFSADNRTRPSRLVITTTRAGDVACATSISCHSEGFFSQQYLDAPVSQLLAGRTGLNVPPEAILEVGGLACTSPFAAYPTLRSVFQWGRERGIGWGIFTATTEVRRLITRARITPLMLAPAQASRVQDPAQWGDYYDHDPWVCAFRDPAQATDAPLPAAETA</sequence>
<organism evidence="1 2">
    <name type="scientific">Roseovarius litoreus</name>
    <dbReference type="NCBI Taxonomy" id="1155722"/>
    <lineage>
        <taxon>Bacteria</taxon>
        <taxon>Pseudomonadati</taxon>
        <taxon>Pseudomonadota</taxon>
        <taxon>Alphaproteobacteria</taxon>
        <taxon>Rhodobacterales</taxon>
        <taxon>Roseobacteraceae</taxon>
        <taxon>Roseovarius</taxon>
    </lineage>
</organism>
<accession>A0A1M7GIH9</accession>
<dbReference type="Pfam" id="PF12261">
    <property type="entry name" value="T_hemolysin"/>
    <property type="match status" value="1"/>
</dbReference>
<evidence type="ECO:0000313" key="1">
    <source>
        <dbReference type="EMBL" id="SHM16212.1"/>
    </source>
</evidence>
<dbReference type="EMBL" id="FRCB01000005">
    <property type="protein sequence ID" value="SHM16212.1"/>
    <property type="molecule type" value="Genomic_DNA"/>
</dbReference>
<proteinExistence type="predicted"/>
<protein>
    <submittedName>
        <fullName evidence="1">Thermostable hemolysin</fullName>
    </submittedName>
</protein>
<gene>
    <name evidence="1" type="ORF">SAMN05443432_10537</name>
</gene>
<reference evidence="1 2" key="1">
    <citation type="submission" date="2016-11" db="EMBL/GenBank/DDBJ databases">
        <authorList>
            <person name="Varghese N."/>
            <person name="Submissions S."/>
        </authorList>
    </citation>
    <scope>NUCLEOTIDE SEQUENCE [LARGE SCALE GENOMIC DNA]</scope>
    <source>
        <strain evidence="1 2">DSM 28249</strain>
    </source>
</reference>
<dbReference type="AlphaFoldDB" id="A0A1M7GIH9"/>